<evidence type="ECO:0000313" key="1">
    <source>
        <dbReference type="EMBL" id="KNH21686.1"/>
    </source>
</evidence>
<name>A0A0L1LZV7_PSESX</name>
<comment type="caution">
    <text evidence="1">The sequence shown here is derived from an EMBL/GenBank/DDBJ whole genome shotgun (WGS) entry which is preliminary data.</text>
</comment>
<dbReference type="EMBL" id="LFQK01000049">
    <property type="protein sequence ID" value="KNH21686.1"/>
    <property type="molecule type" value="Genomic_DNA"/>
</dbReference>
<organism evidence="1 2">
    <name type="scientific">Pseudomonas syringae</name>
    <dbReference type="NCBI Taxonomy" id="317"/>
    <lineage>
        <taxon>Bacteria</taxon>
        <taxon>Pseudomonadati</taxon>
        <taxon>Pseudomonadota</taxon>
        <taxon>Gammaproteobacteria</taxon>
        <taxon>Pseudomonadales</taxon>
        <taxon>Pseudomonadaceae</taxon>
        <taxon>Pseudomonas</taxon>
    </lineage>
</organism>
<gene>
    <name evidence="1" type="ORF">ACS77_23265</name>
</gene>
<evidence type="ECO:0008006" key="3">
    <source>
        <dbReference type="Google" id="ProtNLM"/>
    </source>
</evidence>
<dbReference type="Proteomes" id="UP000036955">
    <property type="component" value="Unassembled WGS sequence"/>
</dbReference>
<dbReference type="OrthoDB" id="9800503at2"/>
<protein>
    <recommendedName>
        <fullName evidence="3">Type II toxin-antitoxin system prevent-host-death family antitoxin</fullName>
    </recommendedName>
</protein>
<reference evidence="1 2" key="1">
    <citation type="submission" date="2015-06" db="EMBL/GenBank/DDBJ databases">
        <authorList>
            <person name="Hoefler B.C."/>
            <person name="Straight P.D."/>
        </authorList>
    </citation>
    <scope>NUCLEOTIDE SEQUENCE [LARGE SCALE GENOMIC DNA]</scope>
    <source>
        <strain evidence="1 2">Riq4</strain>
    </source>
</reference>
<proteinExistence type="predicted"/>
<evidence type="ECO:0000313" key="2">
    <source>
        <dbReference type="Proteomes" id="UP000036955"/>
    </source>
</evidence>
<accession>A0A0L1LZV7</accession>
<dbReference type="PATRIC" id="fig|317.197.peg.4578"/>
<sequence>MKRDFFSELIDGLEVLAEERQSRVTLKKTRGQRIGTMKGKLTLPDDLDAPLSDGLLNTFEK</sequence>
<dbReference type="AlphaFoldDB" id="A0A0L1LZV7"/>